<dbReference type="InterPro" id="IPR003594">
    <property type="entry name" value="HATPase_dom"/>
</dbReference>
<evidence type="ECO:0000256" key="6">
    <source>
        <dbReference type="SAM" id="MobiDB-lite"/>
    </source>
</evidence>
<protein>
    <recommendedName>
        <fullName evidence="2">histidine kinase</fullName>
        <ecNumber evidence="2">2.7.13.3</ecNumber>
    </recommendedName>
</protein>
<evidence type="ECO:0000259" key="7">
    <source>
        <dbReference type="PROSITE" id="PS50109"/>
    </source>
</evidence>
<gene>
    <name evidence="8" type="ORF">VLY81_13685</name>
</gene>
<dbReference type="Gene3D" id="1.20.5.1930">
    <property type="match status" value="1"/>
</dbReference>
<evidence type="ECO:0000256" key="1">
    <source>
        <dbReference type="ARBA" id="ARBA00000085"/>
    </source>
</evidence>
<dbReference type="PANTHER" id="PTHR24421">
    <property type="entry name" value="NITRATE/NITRITE SENSOR PROTEIN NARX-RELATED"/>
    <property type="match status" value="1"/>
</dbReference>
<name>A0ABZ1BPC6_9FIRM</name>
<dbReference type="InterPro" id="IPR036890">
    <property type="entry name" value="HATPase_C_sf"/>
</dbReference>
<evidence type="ECO:0000256" key="4">
    <source>
        <dbReference type="ARBA" id="ARBA00022777"/>
    </source>
</evidence>
<feature type="region of interest" description="Disordered" evidence="6">
    <location>
        <begin position="568"/>
        <end position="593"/>
    </location>
</feature>
<sequence>MPGRPDLAPPDGLAPGERAGRGALAVLSEIARLLNSRVDVQSAFDEVLRLVTELLGLRTAWLFLQGPAGRRLVFTSAHGLPPALEVDGARPLRHGTCDCFYLFYDGELREAVNVVECSRLQEARGDKGGLVYHASVPLRASHGVLGVLNVAAEGESLFDEQALSLLTAVGEHLGTALERSRLFTRERRRAAAFEAVDRVMRRLGELEPAGHLSLEAVAWRFAEACRAEVGAERVAVALADGERLRWGAVAAEVGAPLPAGSALRPGDAVSPRSLAAACWRKGRPHFGQRPARRGSTELVAWAALPIEIGRRRLGVVLLERTGAVGWTDGERAALRSLADHLALALENARLVARARELARVEERHRLARDLHDAVSQNLFSLTMLLAAGRQHLQAGQPGEASRAMDEAQDRARAALAEMRRLVREVRVASPATPLPRTVGQLAGELSRLASSDPLAGRMGVEVRCVLGRCDPRTPLEPDRAETLVRVAHEALHNALRHAAARSVQLSLAVARGRLRLVVRDDGRGFEPRRARHGGGGLSIVAERCRLVGGGLRIRSRPGQGSRVEAWVPLQPAPEPAPANGLVPAGGEPGARPA</sequence>
<dbReference type="CDD" id="cd16917">
    <property type="entry name" value="HATPase_UhpB-NarQ-NarX-like"/>
    <property type="match status" value="1"/>
</dbReference>
<proteinExistence type="predicted"/>
<dbReference type="Proteomes" id="UP001333102">
    <property type="component" value="Chromosome"/>
</dbReference>
<reference evidence="9" key="1">
    <citation type="submission" date="2023-12" db="EMBL/GenBank/DDBJ databases">
        <title>Novel isolates from deep terrestrial aquifers shed light on the physiology and ecology of the class Limnochordia.</title>
        <authorList>
            <person name="Karnachuk O.V."/>
            <person name="Lukina A.P."/>
            <person name="Avakyan M.R."/>
            <person name="Kadnikov V."/>
            <person name="Begmatov S."/>
            <person name="Beletsky A.V."/>
            <person name="Mardanov A.V."/>
            <person name="Ravin N.V."/>
        </authorList>
    </citation>
    <scope>NUCLEOTIDE SEQUENCE [LARGE SCALE GENOMIC DNA]</scope>
    <source>
        <strain evidence="9">LN</strain>
    </source>
</reference>
<dbReference type="Pfam" id="PF02518">
    <property type="entry name" value="HATPase_c"/>
    <property type="match status" value="1"/>
</dbReference>
<dbReference type="SUPFAM" id="SSF55781">
    <property type="entry name" value="GAF domain-like"/>
    <property type="match status" value="2"/>
</dbReference>
<evidence type="ECO:0000313" key="9">
    <source>
        <dbReference type="Proteomes" id="UP001333102"/>
    </source>
</evidence>
<dbReference type="SMART" id="SM00065">
    <property type="entry name" value="GAF"/>
    <property type="match status" value="2"/>
</dbReference>
<dbReference type="Pfam" id="PF13492">
    <property type="entry name" value="GAF_3"/>
    <property type="match status" value="1"/>
</dbReference>
<dbReference type="InterPro" id="IPR011712">
    <property type="entry name" value="Sig_transdc_His_kin_sub3_dim/P"/>
</dbReference>
<dbReference type="Gene3D" id="3.30.565.10">
    <property type="entry name" value="Histidine kinase-like ATPase, C-terminal domain"/>
    <property type="match status" value="1"/>
</dbReference>
<dbReference type="InterPro" id="IPR003018">
    <property type="entry name" value="GAF"/>
</dbReference>
<keyword evidence="9" id="KW-1185">Reference proteome</keyword>
<organism evidence="8 9">
    <name type="scientific">Geochorda subterranea</name>
    <dbReference type="NCBI Taxonomy" id="3109564"/>
    <lineage>
        <taxon>Bacteria</taxon>
        <taxon>Bacillati</taxon>
        <taxon>Bacillota</taxon>
        <taxon>Limnochordia</taxon>
        <taxon>Limnochordales</taxon>
        <taxon>Geochordaceae</taxon>
        <taxon>Geochorda</taxon>
    </lineage>
</organism>
<keyword evidence="5" id="KW-0902">Two-component regulatory system</keyword>
<keyword evidence="3" id="KW-0808">Transferase</keyword>
<feature type="domain" description="Histidine kinase" evidence="7">
    <location>
        <begin position="365"/>
        <end position="571"/>
    </location>
</feature>
<dbReference type="EC" id="2.7.13.3" evidence="2"/>
<dbReference type="PROSITE" id="PS50109">
    <property type="entry name" value="HIS_KIN"/>
    <property type="match status" value="1"/>
</dbReference>
<dbReference type="InterPro" id="IPR029016">
    <property type="entry name" value="GAF-like_dom_sf"/>
</dbReference>
<comment type="catalytic activity">
    <reaction evidence="1">
        <text>ATP + protein L-histidine = ADP + protein N-phospho-L-histidine.</text>
        <dbReference type="EC" id="2.7.13.3"/>
    </reaction>
</comment>
<evidence type="ECO:0000256" key="2">
    <source>
        <dbReference type="ARBA" id="ARBA00012438"/>
    </source>
</evidence>
<dbReference type="InterPro" id="IPR050482">
    <property type="entry name" value="Sensor_HK_TwoCompSys"/>
</dbReference>
<dbReference type="Gene3D" id="3.30.450.40">
    <property type="match status" value="2"/>
</dbReference>
<accession>A0ABZ1BPC6</accession>
<dbReference type="Pfam" id="PF07730">
    <property type="entry name" value="HisKA_3"/>
    <property type="match status" value="1"/>
</dbReference>
<dbReference type="InterPro" id="IPR005467">
    <property type="entry name" value="His_kinase_dom"/>
</dbReference>
<evidence type="ECO:0000313" key="8">
    <source>
        <dbReference type="EMBL" id="WRP14453.1"/>
    </source>
</evidence>
<dbReference type="SUPFAM" id="SSF55874">
    <property type="entry name" value="ATPase domain of HSP90 chaperone/DNA topoisomerase II/histidine kinase"/>
    <property type="match status" value="1"/>
</dbReference>
<dbReference type="EMBL" id="CP141614">
    <property type="protein sequence ID" value="WRP14453.1"/>
    <property type="molecule type" value="Genomic_DNA"/>
</dbReference>
<dbReference type="Pfam" id="PF13185">
    <property type="entry name" value="GAF_2"/>
    <property type="match status" value="1"/>
</dbReference>
<evidence type="ECO:0000256" key="5">
    <source>
        <dbReference type="ARBA" id="ARBA00023012"/>
    </source>
</evidence>
<evidence type="ECO:0000256" key="3">
    <source>
        <dbReference type="ARBA" id="ARBA00022679"/>
    </source>
</evidence>
<dbReference type="RefSeq" id="WP_324668782.1">
    <property type="nucleotide sequence ID" value="NZ_CP141614.1"/>
</dbReference>
<dbReference type="SMART" id="SM00387">
    <property type="entry name" value="HATPase_c"/>
    <property type="match status" value="1"/>
</dbReference>
<keyword evidence="4" id="KW-0418">Kinase</keyword>